<dbReference type="InterPro" id="IPR023214">
    <property type="entry name" value="HAD_sf"/>
</dbReference>
<dbReference type="InterPro" id="IPR006439">
    <property type="entry name" value="HAD-SF_hydro_IA"/>
</dbReference>
<dbReference type="SFLD" id="SFLDS00003">
    <property type="entry name" value="Haloacid_Dehalogenase"/>
    <property type="match status" value="1"/>
</dbReference>
<dbReference type="PANTHER" id="PTHR18901:SF38">
    <property type="entry name" value="PSEUDOURIDINE-5'-PHOSPHATASE"/>
    <property type="match status" value="1"/>
</dbReference>
<accession>A0A814R3G8</accession>
<gene>
    <name evidence="1" type="ORF">VCS650_LOCUS21532</name>
</gene>
<dbReference type="Gene3D" id="3.40.50.1000">
    <property type="entry name" value="HAD superfamily/HAD-like"/>
    <property type="match status" value="1"/>
</dbReference>
<dbReference type="InterPro" id="IPR023198">
    <property type="entry name" value="PGP-like_dom2"/>
</dbReference>
<dbReference type="FunFam" id="1.10.150.240:FF:000001">
    <property type="entry name" value="Haloacid dehalogenase-like hydrolase domain"/>
    <property type="match status" value="1"/>
</dbReference>
<dbReference type="GO" id="GO:0016791">
    <property type="term" value="F:phosphatase activity"/>
    <property type="evidence" value="ECO:0007669"/>
    <property type="project" value="TreeGrafter"/>
</dbReference>
<dbReference type="SFLD" id="SFLDG01129">
    <property type="entry name" value="C1.5:_HAD__Beta-PGM__Phosphata"/>
    <property type="match status" value="1"/>
</dbReference>
<evidence type="ECO:0000313" key="1">
    <source>
        <dbReference type="EMBL" id="CAF1127337.1"/>
    </source>
</evidence>
<evidence type="ECO:0000313" key="2">
    <source>
        <dbReference type="Proteomes" id="UP000663891"/>
    </source>
</evidence>
<comment type="caution">
    <text evidence="1">The sequence shown here is derived from an EMBL/GenBank/DDBJ whole genome shotgun (WGS) entry which is preliminary data.</text>
</comment>
<dbReference type="PANTHER" id="PTHR18901">
    <property type="entry name" value="2-DEOXYGLUCOSE-6-PHOSPHATE PHOSPHATASE 2"/>
    <property type="match status" value="1"/>
</dbReference>
<dbReference type="Proteomes" id="UP000663891">
    <property type="component" value="Unassembled WGS sequence"/>
</dbReference>
<dbReference type="Pfam" id="PF00702">
    <property type="entry name" value="Hydrolase"/>
    <property type="match status" value="1"/>
</dbReference>
<name>A0A814R3G8_9BILA</name>
<protein>
    <submittedName>
        <fullName evidence="1">Uncharacterized protein</fullName>
    </submittedName>
</protein>
<dbReference type="Gene3D" id="1.10.150.240">
    <property type="entry name" value="Putative phosphatase, domain 2"/>
    <property type="match status" value="1"/>
</dbReference>
<dbReference type="EMBL" id="CAJNON010000232">
    <property type="protein sequence ID" value="CAF1127337.1"/>
    <property type="molecule type" value="Genomic_DNA"/>
</dbReference>
<dbReference type="AlphaFoldDB" id="A0A814R3G8"/>
<organism evidence="1 2">
    <name type="scientific">Adineta steineri</name>
    <dbReference type="NCBI Taxonomy" id="433720"/>
    <lineage>
        <taxon>Eukaryota</taxon>
        <taxon>Metazoa</taxon>
        <taxon>Spiralia</taxon>
        <taxon>Gnathifera</taxon>
        <taxon>Rotifera</taxon>
        <taxon>Eurotatoria</taxon>
        <taxon>Bdelloidea</taxon>
        <taxon>Adinetida</taxon>
        <taxon>Adinetidae</taxon>
        <taxon>Adineta</taxon>
    </lineage>
</organism>
<dbReference type="InterPro" id="IPR036412">
    <property type="entry name" value="HAD-like_sf"/>
</dbReference>
<reference evidence="1" key="1">
    <citation type="submission" date="2021-02" db="EMBL/GenBank/DDBJ databases">
        <authorList>
            <person name="Nowell W R."/>
        </authorList>
    </citation>
    <scope>NUCLEOTIDE SEQUENCE</scope>
</reference>
<dbReference type="OrthoDB" id="40579at2759"/>
<sequence length="264" mass="29465">MNVTHCIFDLDGLLLDTESIYTECLQQICAPYGKNFSTETKSEMMGKSSLEAGQILIRELNLPMTDEEFLIKSNELYTQAFPSAELLPGAERLITHLTAHNIPIGIATGSSHELFTLKTSGYPDLFKLFDPVICTDANEIRLTKPEPDIFLACAEKFPNPPLSMSQCLVFEDGENGVRAALTAGMKVVLVPSLPLSTYDTWIIKHVSRTLDSLLKFDPMEFVVLVPSLPLSTYDTWIIKHVSRTLDSLLKFDPMEFGLPPFDDN</sequence>
<dbReference type="SUPFAM" id="SSF56784">
    <property type="entry name" value="HAD-like"/>
    <property type="match status" value="1"/>
</dbReference>
<dbReference type="NCBIfam" id="TIGR01509">
    <property type="entry name" value="HAD-SF-IA-v3"/>
    <property type="match status" value="1"/>
</dbReference>
<proteinExistence type="predicted"/>